<dbReference type="Proteomes" id="UP001556367">
    <property type="component" value="Unassembled WGS sequence"/>
</dbReference>
<dbReference type="Pfam" id="PF01979">
    <property type="entry name" value="Amidohydro_1"/>
    <property type="match status" value="1"/>
</dbReference>
<dbReference type="Gene3D" id="2.30.40.10">
    <property type="entry name" value="Urease, subunit C, domain 1"/>
    <property type="match status" value="1"/>
</dbReference>
<comment type="caution">
    <text evidence="6">The sequence shown here is derived from an EMBL/GenBank/DDBJ whole genome shotgun (WGS) entry which is preliminary data.</text>
</comment>
<dbReference type="PANTHER" id="PTHR11271">
    <property type="entry name" value="GUANINE DEAMINASE"/>
    <property type="match status" value="1"/>
</dbReference>
<dbReference type="InterPro" id="IPR011059">
    <property type="entry name" value="Metal-dep_hydrolase_composite"/>
</dbReference>
<dbReference type="SUPFAM" id="SSF51556">
    <property type="entry name" value="Metallo-dependent hydrolases"/>
    <property type="match status" value="1"/>
</dbReference>
<evidence type="ECO:0000256" key="3">
    <source>
        <dbReference type="ARBA" id="ARBA00022801"/>
    </source>
</evidence>
<keyword evidence="7" id="KW-1185">Reference proteome</keyword>
<keyword evidence="4" id="KW-0862">Zinc</keyword>
<evidence type="ECO:0000256" key="4">
    <source>
        <dbReference type="ARBA" id="ARBA00022833"/>
    </source>
</evidence>
<accession>A0ABR3K041</accession>
<dbReference type="InterPro" id="IPR006680">
    <property type="entry name" value="Amidohydro-rel"/>
</dbReference>
<sequence length="434" mass="47494">MAHKDLLGFSGTFVHCPQLGQLNIFIDHLTVADEQGFIKYFGEAPSDQAVDEFMHDRFPNESIHVEVYHIPIGSFMVPTFCDLHLHAPQFLYQGVGLHLPLMEWLHKYAYDAEKAIDSNPALATKVYSRLAERLLENGTGAVLLFGTIKEESNLILAEVMQKAGIRAFVGKLSMDISSWPDYVEPSADAALSSARSFIHKCRALTSQYPAQGRLVEPVITPRFVPTCTDGLLAALGSLAIDEGVRIQSHMAEALDQVEWVRKERGREDLDVFYSANLLTSRTVQAHCTYLDMQDLSRTAESGTAVAHCPLSNAYFSAKPFPLREALDCGVKVGLGTDIAGGYSLDVMNAMRQAVVVSKMREGERQTSSKNSAAADKVELGQNAASIPANLSIDWKESMYLATRGGALALGLPKCGLFEVGAHFDAQESKVNPII</sequence>
<name>A0ABR3K041_9AGAR</name>
<feature type="domain" description="Amidohydrolase-related" evidence="5">
    <location>
        <begin position="75"/>
        <end position="424"/>
    </location>
</feature>
<evidence type="ECO:0000256" key="1">
    <source>
        <dbReference type="ARBA" id="ARBA00001947"/>
    </source>
</evidence>
<dbReference type="InterPro" id="IPR032466">
    <property type="entry name" value="Metal_Hydrolase"/>
</dbReference>
<evidence type="ECO:0000313" key="6">
    <source>
        <dbReference type="EMBL" id="KAL0961252.1"/>
    </source>
</evidence>
<evidence type="ECO:0000259" key="5">
    <source>
        <dbReference type="Pfam" id="PF01979"/>
    </source>
</evidence>
<protein>
    <recommendedName>
        <fullName evidence="5">Amidohydrolase-related domain-containing protein</fullName>
    </recommendedName>
</protein>
<dbReference type="InterPro" id="IPR051607">
    <property type="entry name" value="Metallo-dep_hydrolases"/>
</dbReference>
<proteinExistence type="predicted"/>
<reference evidence="7" key="1">
    <citation type="submission" date="2024-06" db="EMBL/GenBank/DDBJ databases">
        <title>Multi-omics analyses provide insights into the biosynthesis of the anticancer antibiotic pleurotin in Hohenbuehelia grisea.</title>
        <authorList>
            <person name="Weaver J.A."/>
            <person name="Alberti F."/>
        </authorList>
    </citation>
    <scope>NUCLEOTIDE SEQUENCE [LARGE SCALE GENOMIC DNA]</scope>
    <source>
        <strain evidence="7">T-177</strain>
    </source>
</reference>
<keyword evidence="3" id="KW-0378">Hydrolase</keyword>
<gene>
    <name evidence="6" type="ORF">HGRIS_006214</name>
</gene>
<dbReference type="Gene3D" id="3.20.20.140">
    <property type="entry name" value="Metal-dependent hydrolases"/>
    <property type="match status" value="1"/>
</dbReference>
<comment type="cofactor">
    <cofactor evidence="1">
        <name>Zn(2+)</name>
        <dbReference type="ChEBI" id="CHEBI:29105"/>
    </cofactor>
</comment>
<keyword evidence="2" id="KW-0479">Metal-binding</keyword>
<organism evidence="6 7">
    <name type="scientific">Hohenbuehelia grisea</name>
    <dbReference type="NCBI Taxonomy" id="104357"/>
    <lineage>
        <taxon>Eukaryota</taxon>
        <taxon>Fungi</taxon>
        <taxon>Dikarya</taxon>
        <taxon>Basidiomycota</taxon>
        <taxon>Agaricomycotina</taxon>
        <taxon>Agaricomycetes</taxon>
        <taxon>Agaricomycetidae</taxon>
        <taxon>Agaricales</taxon>
        <taxon>Pleurotineae</taxon>
        <taxon>Pleurotaceae</taxon>
        <taxon>Hohenbuehelia</taxon>
    </lineage>
</organism>
<evidence type="ECO:0000313" key="7">
    <source>
        <dbReference type="Proteomes" id="UP001556367"/>
    </source>
</evidence>
<dbReference type="PANTHER" id="PTHR11271:SF6">
    <property type="entry name" value="GUANINE DEAMINASE"/>
    <property type="match status" value="1"/>
</dbReference>
<dbReference type="EMBL" id="JASNQZ010000001">
    <property type="protein sequence ID" value="KAL0961252.1"/>
    <property type="molecule type" value="Genomic_DNA"/>
</dbReference>
<evidence type="ECO:0000256" key="2">
    <source>
        <dbReference type="ARBA" id="ARBA00022723"/>
    </source>
</evidence>